<dbReference type="EMBL" id="VSRR010063967">
    <property type="protein sequence ID" value="MPC83943.1"/>
    <property type="molecule type" value="Genomic_DNA"/>
</dbReference>
<feature type="transmembrane region" description="Helical" evidence="1">
    <location>
        <begin position="26"/>
        <end position="44"/>
    </location>
</feature>
<sequence length="133" mass="14045">MMVAVVVGVVAVVMLGGELGERAACGVVVAVLLLLLLLLLHMNLPSSTCLPPFRRFAPSPFLPHFLPTPLPPTITLTPPFRTRTGGGGGGTGGGNYYETGTRNFLTSHLCVIHLGRLLVTQPVFPLTERAQSS</sequence>
<evidence type="ECO:0000313" key="2">
    <source>
        <dbReference type="EMBL" id="MPC83943.1"/>
    </source>
</evidence>
<keyword evidence="3" id="KW-1185">Reference proteome</keyword>
<reference evidence="2 3" key="1">
    <citation type="submission" date="2019-05" db="EMBL/GenBank/DDBJ databases">
        <title>Another draft genome of Portunus trituberculatus and its Hox gene families provides insights of decapod evolution.</title>
        <authorList>
            <person name="Jeong J.-H."/>
            <person name="Song I."/>
            <person name="Kim S."/>
            <person name="Choi T."/>
            <person name="Kim D."/>
            <person name="Ryu S."/>
            <person name="Kim W."/>
        </authorList>
    </citation>
    <scope>NUCLEOTIDE SEQUENCE [LARGE SCALE GENOMIC DNA]</scope>
    <source>
        <tissue evidence="2">Muscle</tissue>
    </source>
</reference>
<accession>A0A5B7INF9</accession>
<dbReference type="AlphaFoldDB" id="A0A5B7INF9"/>
<name>A0A5B7INF9_PORTR</name>
<evidence type="ECO:0000313" key="3">
    <source>
        <dbReference type="Proteomes" id="UP000324222"/>
    </source>
</evidence>
<proteinExistence type="predicted"/>
<comment type="caution">
    <text evidence="2">The sequence shown here is derived from an EMBL/GenBank/DDBJ whole genome shotgun (WGS) entry which is preliminary data.</text>
</comment>
<organism evidence="2 3">
    <name type="scientific">Portunus trituberculatus</name>
    <name type="common">Swimming crab</name>
    <name type="synonym">Neptunus trituberculatus</name>
    <dbReference type="NCBI Taxonomy" id="210409"/>
    <lineage>
        <taxon>Eukaryota</taxon>
        <taxon>Metazoa</taxon>
        <taxon>Ecdysozoa</taxon>
        <taxon>Arthropoda</taxon>
        <taxon>Crustacea</taxon>
        <taxon>Multicrustacea</taxon>
        <taxon>Malacostraca</taxon>
        <taxon>Eumalacostraca</taxon>
        <taxon>Eucarida</taxon>
        <taxon>Decapoda</taxon>
        <taxon>Pleocyemata</taxon>
        <taxon>Brachyura</taxon>
        <taxon>Eubrachyura</taxon>
        <taxon>Portunoidea</taxon>
        <taxon>Portunidae</taxon>
        <taxon>Portuninae</taxon>
        <taxon>Portunus</taxon>
    </lineage>
</organism>
<keyword evidence="1" id="KW-0472">Membrane</keyword>
<keyword evidence="1" id="KW-0812">Transmembrane</keyword>
<gene>
    <name evidence="2" type="ORF">E2C01_078666</name>
</gene>
<evidence type="ECO:0000256" key="1">
    <source>
        <dbReference type="SAM" id="Phobius"/>
    </source>
</evidence>
<dbReference type="Proteomes" id="UP000324222">
    <property type="component" value="Unassembled WGS sequence"/>
</dbReference>
<keyword evidence="1" id="KW-1133">Transmembrane helix</keyword>
<protein>
    <submittedName>
        <fullName evidence="2">Uncharacterized protein</fullName>
    </submittedName>
</protein>